<organism evidence="1 2">
    <name type="scientific">Paraglomus occultum</name>
    <dbReference type="NCBI Taxonomy" id="144539"/>
    <lineage>
        <taxon>Eukaryota</taxon>
        <taxon>Fungi</taxon>
        <taxon>Fungi incertae sedis</taxon>
        <taxon>Mucoromycota</taxon>
        <taxon>Glomeromycotina</taxon>
        <taxon>Glomeromycetes</taxon>
        <taxon>Paraglomerales</taxon>
        <taxon>Paraglomeraceae</taxon>
        <taxon>Paraglomus</taxon>
    </lineage>
</organism>
<protein>
    <submittedName>
        <fullName evidence="1">3569_t:CDS:1</fullName>
    </submittedName>
</protein>
<dbReference type="EMBL" id="CAJVPJ010003840">
    <property type="protein sequence ID" value="CAG8645341.1"/>
    <property type="molecule type" value="Genomic_DNA"/>
</dbReference>
<keyword evidence="2" id="KW-1185">Reference proteome</keyword>
<evidence type="ECO:0000313" key="1">
    <source>
        <dbReference type="EMBL" id="CAG8645341.1"/>
    </source>
</evidence>
<accession>A0A9N9H1A0</accession>
<proteinExistence type="predicted"/>
<gene>
    <name evidence="1" type="ORF">POCULU_LOCUS9649</name>
</gene>
<name>A0A9N9H1A0_9GLOM</name>
<evidence type="ECO:0000313" key="2">
    <source>
        <dbReference type="Proteomes" id="UP000789572"/>
    </source>
</evidence>
<sequence length="109" mass="12402">MTESQVSQCKYKDHVDKATTDFVDVIKVARSQHIAIRTACIEASLSCVNPLPVMVQNALYEVSIPFFQVIGSCIRFYLLLEVDRDIFAFFEWASEKLPIIYEGDNGSNY</sequence>
<dbReference type="AlphaFoldDB" id="A0A9N9H1A0"/>
<comment type="caution">
    <text evidence="1">The sequence shown here is derived from an EMBL/GenBank/DDBJ whole genome shotgun (WGS) entry which is preliminary data.</text>
</comment>
<dbReference type="Proteomes" id="UP000789572">
    <property type="component" value="Unassembled WGS sequence"/>
</dbReference>
<dbReference type="OrthoDB" id="2439588at2759"/>
<reference evidence="1" key="1">
    <citation type="submission" date="2021-06" db="EMBL/GenBank/DDBJ databases">
        <authorList>
            <person name="Kallberg Y."/>
            <person name="Tangrot J."/>
            <person name="Rosling A."/>
        </authorList>
    </citation>
    <scope>NUCLEOTIDE SEQUENCE</scope>
    <source>
        <strain evidence="1">IA702</strain>
    </source>
</reference>